<dbReference type="Gene3D" id="3.30.1490.300">
    <property type="match status" value="1"/>
</dbReference>
<sequence>MSLFSKDNGFLGVDIGAYGIKIVQLHKQKGRPQLWTYGIADGALDIHLPEVINKTPEELSQEGTMLGSHTTKVKKDDTQPLYFGESDPRVDRYAEVLKSLMKEARVTTRLATASIPVSHVFHTIVTLPKVEKESEMKTYINAELKKVLTRPLEDMQVVHQKIPSTNNDEKYMRVLVTAAPKTMVAFYSAIFQKAGLELKELETEAFAIERSLVGKDTATMMVVDVGAERTNFFIMDQGLPMTHRSIQVGGDNIDKVLSDALGVEHELVDVMKGDVSEIAWDEETMSVFDVVLDPILKEVQYSFDLFLSQSGNQVKRPEKIVLTGGSSVFPPLKKRLEQTFDLRVFIGDPWARIVYQQEIKSLLSEMGPRMAVSIGLALRNIIE</sequence>
<name>A0A2H0TYK1_9BACT</name>
<organism evidence="1 2">
    <name type="scientific">Candidatus Magasanikbacteria bacterium CG10_big_fil_rev_8_21_14_0_10_42_10</name>
    <dbReference type="NCBI Taxonomy" id="1974649"/>
    <lineage>
        <taxon>Bacteria</taxon>
        <taxon>Candidatus Magasanikiibacteriota</taxon>
    </lineage>
</organism>
<dbReference type="PIRSF" id="PIRSF019169">
    <property type="entry name" value="PilM"/>
    <property type="match status" value="1"/>
</dbReference>
<proteinExistence type="predicted"/>
<dbReference type="PANTHER" id="PTHR32432">
    <property type="entry name" value="CELL DIVISION PROTEIN FTSA-RELATED"/>
    <property type="match status" value="1"/>
</dbReference>
<dbReference type="Proteomes" id="UP000231530">
    <property type="component" value="Unassembled WGS sequence"/>
</dbReference>
<comment type="caution">
    <text evidence="1">The sequence shown here is derived from an EMBL/GenBank/DDBJ whole genome shotgun (WGS) entry which is preliminary data.</text>
</comment>
<dbReference type="Pfam" id="PF11104">
    <property type="entry name" value="PilM_2"/>
    <property type="match status" value="1"/>
</dbReference>
<dbReference type="EMBL" id="PFBY01000017">
    <property type="protein sequence ID" value="PIR76596.1"/>
    <property type="molecule type" value="Genomic_DNA"/>
</dbReference>
<dbReference type="Gene3D" id="3.30.420.40">
    <property type="match status" value="2"/>
</dbReference>
<evidence type="ECO:0000313" key="1">
    <source>
        <dbReference type="EMBL" id="PIR76596.1"/>
    </source>
</evidence>
<dbReference type="InterPro" id="IPR050696">
    <property type="entry name" value="FtsA/MreB"/>
</dbReference>
<protein>
    <recommendedName>
        <fullName evidence="3">SHS2 domain-containing protein</fullName>
    </recommendedName>
</protein>
<gene>
    <name evidence="1" type="ORF">COU32_01320</name>
</gene>
<dbReference type="CDD" id="cd24049">
    <property type="entry name" value="ASKHA_NBD_PilM"/>
    <property type="match status" value="1"/>
</dbReference>
<evidence type="ECO:0008006" key="3">
    <source>
        <dbReference type="Google" id="ProtNLM"/>
    </source>
</evidence>
<dbReference type="InterPro" id="IPR043129">
    <property type="entry name" value="ATPase_NBD"/>
</dbReference>
<evidence type="ECO:0000313" key="2">
    <source>
        <dbReference type="Proteomes" id="UP000231530"/>
    </source>
</evidence>
<dbReference type="AlphaFoldDB" id="A0A2H0TYK1"/>
<dbReference type="PANTHER" id="PTHR32432:SF3">
    <property type="entry name" value="ETHANOLAMINE UTILIZATION PROTEIN EUTJ"/>
    <property type="match status" value="1"/>
</dbReference>
<dbReference type="SUPFAM" id="SSF53067">
    <property type="entry name" value="Actin-like ATPase domain"/>
    <property type="match status" value="2"/>
</dbReference>
<accession>A0A2H0TYK1</accession>
<reference evidence="2" key="1">
    <citation type="submission" date="2017-09" db="EMBL/GenBank/DDBJ databases">
        <title>Depth-based differentiation of microbial function through sediment-hosted aquifers and enrichment of novel symbionts in the deep terrestrial subsurface.</title>
        <authorList>
            <person name="Probst A.J."/>
            <person name="Ladd B."/>
            <person name="Jarett J.K."/>
            <person name="Geller-Mcgrath D.E."/>
            <person name="Sieber C.M.K."/>
            <person name="Emerson J.B."/>
            <person name="Anantharaman K."/>
            <person name="Thomas B.C."/>
            <person name="Malmstrom R."/>
            <person name="Stieglmeier M."/>
            <person name="Klingl A."/>
            <person name="Woyke T."/>
            <person name="Ryan C.M."/>
            <person name="Banfield J.F."/>
        </authorList>
    </citation>
    <scope>NUCLEOTIDE SEQUENCE [LARGE SCALE GENOMIC DNA]</scope>
</reference>
<dbReference type="InterPro" id="IPR005883">
    <property type="entry name" value="PilM"/>
</dbReference>